<dbReference type="FunFam" id="3.40.630.30:FF:000105">
    <property type="entry name" value="Glucosamine 6-phosphate N-acetyltransferase"/>
    <property type="match status" value="1"/>
</dbReference>
<proteinExistence type="inferred from homology"/>
<dbReference type="Proteomes" id="UP000195557">
    <property type="component" value="Unassembled WGS sequence"/>
</dbReference>
<evidence type="ECO:0000256" key="6">
    <source>
        <dbReference type="RuleBase" id="RU365086"/>
    </source>
</evidence>
<dbReference type="AlphaFoldDB" id="A0A1Y5I4N7"/>
<gene>
    <name evidence="8" type="ORF">BE221DRAFT_64284</name>
</gene>
<dbReference type="GO" id="GO:0004343">
    <property type="term" value="F:glucosamine 6-phosphate N-acetyltransferase activity"/>
    <property type="evidence" value="ECO:0007669"/>
    <property type="project" value="UniProtKB-UniRule"/>
</dbReference>
<evidence type="ECO:0000256" key="1">
    <source>
        <dbReference type="ARBA" id="ARBA00004832"/>
    </source>
</evidence>
<organism evidence="8">
    <name type="scientific">Ostreococcus tauri</name>
    <name type="common">Marine green alga</name>
    <dbReference type="NCBI Taxonomy" id="70448"/>
    <lineage>
        <taxon>Eukaryota</taxon>
        <taxon>Viridiplantae</taxon>
        <taxon>Chlorophyta</taxon>
        <taxon>Mamiellophyceae</taxon>
        <taxon>Mamiellales</taxon>
        <taxon>Bathycoccaceae</taxon>
        <taxon>Ostreococcus</taxon>
    </lineage>
</organism>
<name>A0A1Y5I4N7_OSTTA</name>
<reference evidence="8" key="1">
    <citation type="submission" date="2017-04" db="EMBL/GenBank/DDBJ databases">
        <title>Population genomics of picophytoplankton unveils novel chromosome hypervariability.</title>
        <authorList>
            <consortium name="DOE Joint Genome Institute"/>
            <person name="Blanc-Mathieu R."/>
            <person name="Krasovec M."/>
            <person name="Hebrard M."/>
            <person name="Yau S."/>
            <person name="Desgranges E."/>
            <person name="Martin J."/>
            <person name="Schackwitz W."/>
            <person name="Kuo A."/>
            <person name="Salin G."/>
            <person name="Donnadieu C."/>
            <person name="Desdevises Y."/>
            <person name="Sanchez-Ferandin S."/>
            <person name="Moreau H."/>
            <person name="Rivals E."/>
            <person name="Grigoriev I.V."/>
            <person name="Grimsley N."/>
            <person name="Eyre-Walker A."/>
            <person name="Piganeau G."/>
        </authorList>
    </citation>
    <scope>NUCLEOTIDE SEQUENCE [LARGE SCALE GENOMIC DNA]</scope>
    <source>
        <strain evidence="8">RCC 1115</strain>
    </source>
</reference>
<dbReference type="SUPFAM" id="SSF55729">
    <property type="entry name" value="Acyl-CoA N-acyltransferases (Nat)"/>
    <property type="match status" value="1"/>
</dbReference>
<dbReference type="Pfam" id="PF00583">
    <property type="entry name" value="Acetyltransf_1"/>
    <property type="match status" value="1"/>
</dbReference>
<dbReference type="eggNOG" id="KOG3396">
    <property type="taxonomic scope" value="Eukaryota"/>
</dbReference>
<dbReference type="InterPro" id="IPR000182">
    <property type="entry name" value="GNAT_dom"/>
</dbReference>
<dbReference type="Gene3D" id="3.40.630.30">
    <property type="match status" value="1"/>
</dbReference>
<feature type="domain" description="N-acetyltransferase" evidence="7">
    <location>
        <begin position="56"/>
        <end position="195"/>
    </location>
</feature>
<dbReference type="PROSITE" id="PS51186">
    <property type="entry name" value="GNAT"/>
    <property type="match status" value="1"/>
</dbReference>
<dbReference type="PANTHER" id="PTHR13355">
    <property type="entry name" value="GLUCOSAMINE 6-PHOSPHATE N-ACETYLTRANSFERASE"/>
    <property type="match status" value="1"/>
</dbReference>
<evidence type="ECO:0000313" key="8">
    <source>
        <dbReference type="EMBL" id="OUS42132.1"/>
    </source>
</evidence>
<sequence length="195" mass="21810">MPSNTLYVTKRGSFSFVLGLVASALFRRFEALRLDKKTPPSALFIPNRKSGDGKPTKVRRLRASDASKGFYELLSQLTEVGKGDFGRRFREIANGCERVYVIESEDGSRIVASGTLVLERKFTRNCGTCGHIEDVVVDEGERGRDLGRVIVEALTRAAEACGCYKVILDCNESNVGFYERCGFKRKEVQMAKYFI</sequence>
<evidence type="ECO:0000256" key="4">
    <source>
        <dbReference type="ARBA" id="ARBA00023315"/>
    </source>
</evidence>
<dbReference type="UniPathway" id="UPA00113">
    <property type="reaction ID" value="UER00529"/>
</dbReference>
<dbReference type="GO" id="GO:0006048">
    <property type="term" value="P:UDP-N-acetylglucosamine biosynthetic process"/>
    <property type="evidence" value="ECO:0007669"/>
    <property type="project" value="UniProtKB-UniRule"/>
</dbReference>
<dbReference type="EC" id="2.3.1.4" evidence="6"/>
<dbReference type="EMBL" id="KZ155839">
    <property type="protein sequence ID" value="OUS42132.1"/>
    <property type="molecule type" value="Genomic_DNA"/>
</dbReference>
<comment type="pathway">
    <text evidence="1 6">Nucleotide-sugar biosynthesis; UDP-N-acetyl-alpha-D-glucosamine biosynthesis; N-acetyl-alpha-D-glucosamine 1-phosphate from alpha-D-glucosamine 6-phosphate (route I): step 1/2.</text>
</comment>
<evidence type="ECO:0000256" key="2">
    <source>
        <dbReference type="ARBA" id="ARBA00006048"/>
    </source>
</evidence>
<comment type="subunit">
    <text evidence="6">Homodimer.</text>
</comment>
<protein>
    <recommendedName>
        <fullName evidence="6">Glucosamine 6-phosphate N-acetyltransferase</fullName>
        <ecNumber evidence="6">2.3.1.4</ecNumber>
    </recommendedName>
</protein>
<comment type="catalytic activity">
    <reaction evidence="5 6">
        <text>D-glucosamine 6-phosphate + acetyl-CoA = N-acetyl-D-glucosamine 6-phosphate + CoA + H(+)</text>
        <dbReference type="Rhea" id="RHEA:10292"/>
        <dbReference type="ChEBI" id="CHEBI:15378"/>
        <dbReference type="ChEBI" id="CHEBI:57287"/>
        <dbReference type="ChEBI" id="CHEBI:57288"/>
        <dbReference type="ChEBI" id="CHEBI:57513"/>
        <dbReference type="ChEBI" id="CHEBI:58725"/>
        <dbReference type="EC" id="2.3.1.4"/>
    </reaction>
</comment>
<evidence type="ECO:0000256" key="3">
    <source>
        <dbReference type="ARBA" id="ARBA00022679"/>
    </source>
</evidence>
<keyword evidence="4 6" id="KW-0012">Acyltransferase</keyword>
<accession>A0A1Y5I4N7</accession>
<evidence type="ECO:0000256" key="5">
    <source>
        <dbReference type="ARBA" id="ARBA00048964"/>
    </source>
</evidence>
<comment type="similarity">
    <text evidence="2 6">Belongs to the acetyltransferase family. GNA1 subfamily.</text>
</comment>
<keyword evidence="3 6" id="KW-0808">Transferase</keyword>
<dbReference type="InterPro" id="IPR039143">
    <property type="entry name" value="GNPNAT1-like"/>
</dbReference>
<dbReference type="PANTHER" id="PTHR13355:SF11">
    <property type="entry name" value="GLUCOSAMINE 6-PHOSPHATE N-ACETYLTRANSFERASE"/>
    <property type="match status" value="1"/>
</dbReference>
<dbReference type="CDD" id="cd04301">
    <property type="entry name" value="NAT_SF"/>
    <property type="match status" value="1"/>
</dbReference>
<evidence type="ECO:0000259" key="7">
    <source>
        <dbReference type="PROSITE" id="PS51186"/>
    </source>
</evidence>
<dbReference type="InterPro" id="IPR016181">
    <property type="entry name" value="Acyl_CoA_acyltransferase"/>
</dbReference>